<reference evidence="17 18" key="1">
    <citation type="submission" date="2018-06" db="EMBL/GenBank/DDBJ databases">
        <title>Genomic Encyclopedia of Archaeal and Bacterial Type Strains, Phase II (KMG-II): from individual species to whole genera.</title>
        <authorList>
            <person name="Goeker M."/>
        </authorList>
    </citation>
    <scope>NUCLEOTIDE SEQUENCE [LARGE SCALE GENOMIC DNA]</scope>
    <source>
        <strain evidence="17 18">KACC 16626</strain>
    </source>
</reference>
<evidence type="ECO:0000256" key="7">
    <source>
        <dbReference type="ARBA" id="ARBA00023002"/>
    </source>
</evidence>
<proteinExistence type="inferred from homology"/>
<feature type="domain" description="Homoserine dehydrogenase catalytic" evidence="16">
    <location>
        <begin position="164"/>
        <end position="339"/>
    </location>
</feature>
<dbReference type="PROSITE" id="PS01042">
    <property type="entry name" value="HOMOSER_DHGENASE"/>
    <property type="match status" value="1"/>
</dbReference>
<keyword evidence="18" id="KW-1185">Reference proteome</keyword>
<dbReference type="AlphaFoldDB" id="A0A318THM1"/>
<evidence type="ECO:0000259" key="15">
    <source>
        <dbReference type="Pfam" id="PF00208"/>
    </source>
</evidence>
<dbReference type="SUPFAM" id="SSF55347">
    <property type="entry name" value="Glyceraldehyde-3-phosphate dehydrogenase-like, C-terminal domain"/>
    <property type="match status" value="1"/>
</dbReference>
<comment type="catalytic activity">
    <reaction evidence="9">
        <text>L-homoserine + NADP(+) = L-aspartate 4-semialdehyde + NADPH + H(+)</text>
        <dbReference type="Rhea" id="RHEA:15761"/>
        <dbReference type="ChEBI" id="CHEBI:15378"/>
        <dbReference type="ChEBI" id="CHEBI:57476"/>
        <dbReference type="ChEBI" id="CHEBI:57783"/>
        <dbReference type="ChEBI" id="CHEBI:58349"/>
        <dbReference type="ChEBI" id="CHEBI:537519"/>
        <dbReference type="EC" id="1.1.1.3"/>
    </reaction>
    <physiologicalReaction direction="right-to-left" evidence="9">
        <dbReference type="Rhea" id="RHEA:15763"/>
    </physiologicalReaction>
</comment>
<dbReference type="PIRSF" id="PIRSF036497">
    <property type="entry name" value="HDH_short"/>
    <property type="match status" value="1"/>
</dbReference>
<dbReference type="PANTHER" id="PTHR43331:SF1">
    <property type="entry name" value="HOMOSERINE DEHYDROGENASE"/>
    <property type="match status" value="1"/>
</dbReference>
<evidence type="ECO:0000256" key="4">
    <source>
        <dbReference type="ARBA" id="ARBA00013213"/>
    </source>
</evidence>
<keyword evidence="7 10" id="KW-0560">Oxidoreductase</keyword>
<evidence type="ECO:0000256" key="6">
    <source>
        <dbReference type="ARBA" id="ARBA00022697"/>
    </source>
</evidence>
<keyword evidence="10 13" id="KW-0028">Amino-acid biosynthesis</keyword>
<dbReference type="SUPFAM" id="SSF51735">
    <property type="entry name" value="NAD(P)-binding Rossmann-fold domains"/>
    <property type="match status" value="1"/>
</dbReference>
<dbReference type="EC" id="1.1.1.3" evidence="4 10"/>
<keyword evidence="8" id="KW-0915">Sodium</keyword>
<dbReference type="GO" id="GO:0004412">
    <property type="term" value="F:homoserine dehydrogenase activity"/>
    <property type="evidence" value="ECO:0007669"/>
    <property type="project" value="UniProtKB-EC"/>
</dbReference>
<evidence type="ECO:0000256" key="10">
    <source>
        <dbReference type="PIRNR" id="PIRNR036497"/>
    </source>
</evidence>
<dbReference type="NCBIfam" id="NF004976">
    <property type="entry name" value="PRK06349.1"/>
    <property type="match status" value="1"/>
</dbReference>
<dbReference type="Pfam" id="PF00742">
    <property type="entry name" value="Homoserine_dh"/>
    <property type="match status" value="1"/>
</dbReference>
<dbReference type="GO" id="GO:0009086">
    <property type="term" value="P:methionine biosynthetic process"/>
    <property type="evidence" value="ECO:0007669"/>
    <property type="project" value="UniProtKB-KW"/>
</dbReference>
<evidence type="ECO:0000256" key="3">
    <source>
        <dbReference type="ARBA" id="ARBA00006753"/>
    </source>
</evidence>
<feature type="binding site" evidence="12">
    <location>
        <position position="130"/>
    </location>
    <ligand>
        <name>NADPH</name>
        <dbReference type="ChEBI" id="CHEBI:57783"/>
    </ligand>
</feature>
<evidence type="ECO:0000256" key="11">
    <source>
        <dbReference type="PIRSR" id="PIRSR036497-1"/>
    </source>
</evidence>
<evidence type="ECO:0000256" key="5">
    <source>
        <dbReference type="ARBA" id="ARBA00013376"/>
    </source>
</evidence>
<dbReference type="FunFam" id="3.30.360.10:FF:000005">
    <property type="entry name" value="Homoserine dehydrogenase"/>
    <property type="match status" value="1"/>
</dbReference>
<dbReference type="RefSeq" id="WP_107934918.1">
    <property type="nucleotide sequence ID" value="NZ_CP085009.1"/>
</dbReference>
<dbReference type="InterPro" id="IPR019811">
    <property type="entry name" value="HDH_CS"/>
</dbReference>
<dbReference type="EMBL" id="QJTJ01000027">
    <property type="protein sequence ID" value="PYF03963.1"/>
    <property type="molecule type" value="Genomic_DNA"/>
</dbReference>
<evidence type="ECO:0000256" key="13">
    <source>
        <dbReference type="RuleBase" id="RU000579"/>
    </source>
</evidence>
<dbReference type="InterPro" id="IPR001342">
    <property type="entry name" value="HDH_cat"/>
</dbReference>
<evidence type="ECO:0000256" key="8">
    <source>
        <dbReference type="ARBA" id="ARBA00023053"/>
    </source>
</evidence>
<dbReference type="OrthoDB" id="9808167at2"/>
<evidence type="ECO:0000259" key="16">
    <source>
        <dbReference type="Pfam" id="PF00742"/>
    </source>
</evidence>
<organism evidence="17 18">
    <name type="scientific">Ureibacillus chungkukjangi</name>
    <dbReference type="NCBI Taxonomy" id="1202712"/>
    <lineage>
        <taxon>Bacteria</taxon>
        <taxon>Bacillati</taxon>
        <taxon>Bacillota</taxon>
        <taxon>Bacilli</taxon>
        <taxon>Bacillales</taxon>
        <taxon>Caryophanaceae</taxon>
        <taxon>Ureibacillus</taxon>
    </lineage>
</organism>
<dbReference type="Gene3D" id="3.40.50.720">
    <property type="entry name" value="NAD(P)-binding Rossmann-like Domain"/>
    <property type="match status" value="1"/>
</dbReference>
<evidence type="ECO:0000256" key="14">
    <source>
        <dbReference type="RuleBase" id="RU004171"/>
    </source>
</evidence>
<dbReference type="GO" id="GO:0009088">
    <property type="term" value="P:threonine biosynthetic process"/>
    <property type="evidence" value="ECO:0007669"/>
    <property type="project" value="UniProtKB-UniPathway"/>
</dbReference>
<dbReference type="Gene3D" id="3.30.360.10">
    <property type="entry name" value="Dihydrodipicolinate Reductase, domain 2"/>
    <property type="match status" value="1"/>
</dbReference>
<dbReference type="UniPathway" id="UPA00051">
    <property type="reaction ID" value="UER00465"/>
</dbReference>
<evidence type="ECO:0000256" key="9">
    <source>
        <dbReference type="ARBA" id="ARBA00048841"/>
    </source>
</evidence>
<comment type="similarity">
    <text evidence="3 10 14">Belongs to the homoserine dehydrogenase family.</text>
</comment>
<accession>A0A318THM1</accession>
<keyword evidence="6 10" id="KW-0791">Threonine biosynthesis</keyword>
<dbReference type="NCBIfam" id="NF004912">
    <property type="entry name" value="PRK06270.1"/>
    <property type="match status" value="1"/>
</dbReference>
<dbReference type="PANTHER" id="PTHR43331">
    <property type="entry name" value="HOMOSERINE DEHYDROGENASE"/>
    <property type="match status" value="1"/>
</dbReference>
<evidence type="ECO:0000313" key="17">
    <source>
        <dbReference type="EMBL" id="PYF03963.1"/>
    </source>
</evidence>
<comment type="caution">
    <text evidence="17">The sequence shown here is derived from an EMBL/GenBank/DDBJ whole genome shotgun (WGS) entry which is preliminary data.</text>
</comment>
<comment type="pathway">
    <text evidence="2 13">Amino-acid biosynthesis; L-methionine biosynthesis via de novo pathway; L-homoserine from L-aspartate: step 3/3.</text>
</comment>
<gene>
    <name evidence="17" type="ORF">BJ095_12737</name>
</gene>
<feature type="domain" description="Glutamate/phenylalanine/leucine/valine/L-tryptophan dehydrogenase C-terminal" evidence="15">
    <location>
        <begin position="3"/>
        <end position="77"/>
    </location>
</feature>
<dbReference type="InterPro" id="IPR022697">
    <property type="entry name" value="HDH_short"/>
</dbReference>
<comment type="pathway">
    <text evidence="1 13">Amino-acid biosynthesis; L-threonine biosynthesis; L-threonine from L-aspartate: step 3/5.</text>
</comment>
<feature type="active site" description="Proton donor" evidence="11">
    <location>
        <position position="229"/>
    </location>
</feature>
<protein>
    <recommendedName>
        <fullName evidence="5 10">Homoserine dehydrogenase</fullName>
        <shortName evidence="10">HDH</shortName>
        <ecNumber evidence="4 10">1.1.1.3</ecNumber>
    </recommendedName>
</protein>
<keyword evidence="10 12" id="KW-0521">NADP</keyword>
<sequence length="366" mass="39893">MKHHIAILGFGVVGQGFAEIIQNKKRQLKEQFGLDAVIVAVSDVMKGSLYHPEGLSIENLLKVVKETGKLDAYPDQKGLVRGLNSFETIRNSNANTIVEVTFTDVKTGQPAIDHCKCAFEHRRNVIMSNKGPVALAYPQLHALAQKMQVQWGYEGSVMSGTPALRMPITSLAGNDISEIQGILNGTTNYMLTRMEQGFSYEEALKEAQALGYAEADPTSDVEGFDALYKIVILSNVILNYPLKITDVQCQGISHLTKNQIEQAKAEGKTWKLIAKLKKEEDNIIASVKPEMIALDHPLANITGATNAITYTCDLAGPITLIGAGAGKVETGFSILIDLINIHRTRKSVEEGACGKDIITEENVVSR</sequence>
<feature type="binding site" evidence="12">
    <location>
        <begin position="9"/>
        <end position="14"/>
    </location>
    <ligand>
        <name>NADP(+)</name>
        <dbReference type="ChEBI" id="CHEBI:58349"/>
    </ligand>
</feature>
<evidence type="ECO:0000256" key="2">
    <source>
        <dbReference type="ARBA" id="ARBA00005062"/>
    </source>
</evidence>
<evidence type="ECO:0000256" key="12">
    <source>
        <dbReference type="PIRSR" id="PIRSR036497-2"/>
    </source>
</evidence>
<evidence type="ECO:0000256" key="1">
    <source>
        <dbReference type="ARBA" id="ARBA00005056"/>
    </source>
</evidence>
<dbReference type="UniPathway" id="UPA00050">
    <property type="reaction ID" value="UER00063"/>
</dbReference>
<dbReference type="InterPro" id="IPR006096">
    <property type="entry name" value="Glu/Leu/Phe/Val/Trp_DH_C"/>
</dbReference>
<dbReference type="InterPro" id="IPR036291">
    <property type="entry name" value="NAD(P)-bd_dom_sf"/>
</dbReference>
<keyword evidence="10 13" id="KW-0486">Methionine biosynthesis</keyword>
<dbReference type="Pfam" id="PF00208">
    <property type="entry name" value="ELFV_dehydrog"/>
    <property type="match status" value="1"/>
</dbReference>
<dbReference type="Proteomes" id="UP000247416">
    <property type="component" value="Unassembled WGS sequence"/>
</dbReference>
<feature type="binding site" evidence="12">
    <location>
        <position position="214"/>
    </location>
    <ligand>
        <name>L-homoserine</name>
        <dbReference type="ChEBI" id="CHEBI:57476"/>
    </ligand>
</feature>
<name>A0A318THM1_9BACL</name>
<evidence type="ECO:0000313" key="18">
    <source>
        <dbReference type="Proteomes" id="UP000247416"/>
    </source>
</evidence>